<dbReference type="PROSITE" id="PS51257">
    <property type="entry name" value="PROKAR_LIPOPROTEIN"/>
    <property type="match status" value="1"/>
</dbReference>
<sequence>MSKTGFDGLMHTACVVWGFCGCMKRGEPLHVTNLIPPSGPVHARQFVEWLLLADNVNPNLPEYERHKAALTTAFVAHMGSEVVDAVKLRWSDAEQDIDQPDVKFRGRIADDHENLPSGT</sequence>
<dbReference type="Proteomes" id="UP000280708">
    <property type="component" value="Chromosome"/>
</dbReference>
<organism evidence="1 2">
    <name type="scientific">Sphingobium yanoikuyae</name>
    <name type="common">Sphingomonas yanoikuyae</name>
    <dbReference type="NCBI Taxonomy" id="13690"/>
    <lineage>
        <taxon>Bacteria</taxon>
        <taxon>Pseudomonadati</taxon>
        <taxon>Pseudomonadota</taxon>
        <taxon>Alphaproteobacteria</taxon>
        <taxon>Sphingomonadales</taxon>
        <taxon>Sphingomonadaceae</taxon>
        <taxon>Sphingobium</taxon>
    </lineage>
</organism>
<dbReference type="EMBL" id="CP033230">
    <property type="protein sequence ID" value="AYO77654.1"/>
    <property type="molecule type" value="Genomic_DNA"/>
</dbReference>
<name>A0A3G2USW0_SPHYA</name>
<evidence type="ECO:0000313" key="1">
    <source>
        <dbReference type="EMBL" id="AYO77654.1"/>
    </source>
</evidence>
<gene>
    <name evidence="1" type="ORF">EBF16_12670</name>
</gene>
<dbReference type="AlphaFoldDB" id="A0A3G2USW0"/>
<proteinExistence type="predicted"/>
<protein>
    <submittedName>
        <fullName evidence="1">Uncharacterized protein</fullName>
    </submittedName>
</protein>
<reference evidence="1 2" key="1">
    <citation type="submission" date="2018-10" db="EMBL/GenBank/DDBJ databases">
        <title>Characterization and genome analysis of a novel bacterium Sphingobium yanoikuyae SJTF8 capable of degrading PAHs.</title>
        <authorList>
            <person name="Yin C."/>
            <person name="Xiong W."/>
            <person name="Liang R."/>
        </authorList>
    </citation>
    <scope>NUCLEOTIDE SEQUENCE [LARGE SCALE GENOMIC DNA]</scope>
    <source>
        <strain evidence="1 2">SJTF8</strain>
    </source>
</reference>
<accession>A0A3G2USW0</accession>
<evidence type="ECO:0000313" key="2">
    <source>
        <dbReference type="Proteomes" id="UP000280708"/>
    </source>
</evidence>